<dbReference type="Pfam" id="PF00781">
    <property type="entry name" value="DAGK_cat"/>
    <property type="match status" value="1"/>
</dbReference>
<dbReference type="InterPro" id="IPR045540">
    <property type="entry name" value="YegS/DAGK_C"/>
</dbReference>
<evidence type="ECO:0000259" key="5">
    <source>
        <dbReference type="PROSITE" id="PS50146"/>
    </source>
</evidence>
<evidence type="ECO:0000256" key="4">
    <source>
        <dbReference type="ARBA" id="ARBA00022840"/>
    </source>
</evidence>
<dbReference type="PROSITE" id="PS50146">
    <property type="entry name" value="DAGK"/>
    <property type="match status" value="1"/>
</dbReference>
<dbReference type="InterPro" id="IPR016064">
    <property type="entry name" value="NAD/diacylglycerol_kinase_sf"/>
</dbReference>
<dbReference type="Gene3D" id="3.40.50.10330">
    <property type="entry name" value="Probable inorganic polyphosphate/atp-NAD kinase, domain 1"/>
    <property type="match status" value="1"/>
</dbReference>
<dbReference type="AlphaFoldDB" id="A0A0F9CVF4"/>
<dbReference type="EMBL" id="LAZR01031589">
    <property type="protein sequence ID" value="KKL53318.1"/>
    <property type="molecule type" value="Genomic_DNA"/>
</dbReference>
<accession>A0A0F9CVF4</accession>
<dbReference type="SMART" id="SM00046">
    <property type="entry name" value="DAGKc"/>
    <property type="match status" value="1"/>
</dbReference>
<dbReference type="InterPro" id="IPR050187">
    <property type="entry name" value="Lipid_Phosphate_FormReg"/>
</dbReference>
<evidence type="ECO:0000256" key="3">
    <source>
        <dbReference type="ARBA" id="ARBA00022777"/>
    </source>
</evidence>
<dbReference type="GO" id="GO:0005886">
    <property type="term" value="C:plasma membrane"/>
    <property type="evidence" value="ECO:0007669"/>
    <property type="project" value="TreeGrafter"/>
</dbReference>
<dbReference type="GO" id="GO:0016301">
    <property type="term" value="F:kinase activity"/>
    <property type="evidence" value="ECO:0007669"/>
    <property type="project" value="UniProtKB-KW"/>
</dbReference>
<feature type="domain" description="DAGKc" evidence="5">
    <location>
        <begin position="17"/>
        <end position="146"/>
    </location>
</feature>
<dbReference type="GO" id="GO:0005524">
    <property type="term" value="F:ATP binding"/>
    <property type="evidence" value="ECO:0007669"/>
    <property type="project" value="UniProtKB-KW"/>
</dbReference>
<organism evidence="6">
    <name type="scientific">marine sediment metagenome</name>
    <dbReference type="NCBI Taxonomy" id="412755"/>
    <lineage>
        <taxon>unclassified sequences</taxon>
        <taxon>metagenomes</taxon>
        <taxon>ecological metagenomes</taxon>
    </lineage>
</organism>
<keyword evidence="4" id="KW-0067">ATP-binding</keyword>
<evidence type="ECO:0000256" key="2">
    <source>
        <dbReference type="ARBA" id="ARBA00022741"/>
    </source>
</evidence>
<gene>
    <name evidence="6" type="ORF">LCGC14_2276640</name>
</gene>
<dbReference type="Pfam" id="PF19279">
    <property type="entry name" value="YegS_C"/>
    <property type="match status" value="1"/>
</dbReference>
<sequence length="325" mass="36102">MRRAGADGTIELPMGPVQAKPVHLIINPRSGYGGKKLLVNTLRAEMRAVGVDIVEHRTTGPLDATEYARGIVGEAEAVIVWGGDGTVNEVVNALAGTDIPIVVCPAGTENLLATELRMPSDPRKIVNIYRTGQVVECDVGCINGRNFLLIIGVGFDGEVVRRVSAVRSGHISHLSYFWPIWRTFWEHDFPKMRITTDGEDIFDDYGLAFIGNISRYAVGLRICRDAQFDDGLLDLVVFSCRQQTRLLWHAAWTLLRRHPLKGNCIYRQFRNLRIETDQPVESQVDGDMGPYTPLDVSVTPDRVKLIVPSPGQGRPLWPWKGGHVV</sequence>
<dbReference type="Gene3D" id="2.60.200.40">
    <property type="match status" value="1"/>
</dbReference>
<keyword evidence="2" id="KW-0547">Nucleotide-binding</keyword>
<dbReference type="InterPro" id="IPR001206">
    <property type="entry name" value="Diacylglycerol_kinase_cat_dom"/>
</dbReference>
<dbReference type="SUPFAM" id="SSF111331">
    <property type="entry name" value="NAD kinase/diacylglycerol kinase-like"/>
    <property type="match status" value="1"/>
</dbReference>
<protein>
    <recommendedName>
        <fullName evidence="5">DAGKc domain-containing protein</fullName>
    </recommendedName>
</protein>
<comment type="caution">
    <text evidence="6">The sequence shown here is derived from an EMBL/GenBank/DDBJ whole genome shotgun (WGS) entry which is preliminary data.</text>
</comment>
<evidence type="ECO:0000313" key="6">
    <source>
        <dbReference type="EMBL" id="KKL53318.1"/>
    </source>
</evidence>
<keyword evidence="1" id="KW-0808">Transferase</keyword>
<proteinExistence type="predicted"/>
<reference evidence="6" key="1">
    <citation type="journal article" date="2015" name="Nature">
        <title>Complex archaea that bridge the gap between prokaryotes and eukaryotes.</title>
        <authorList>
            <person name="Spang A."/>
            <person name="Saw J.H."/>
            <person name="Jorgensen S.L."/>
            <person name="Zaremba-Niedzwiedzka K."/>
            <person name="Martijn J."/>
            <person name="Lind A.E."/>
            <person name="van Eijk R."/>
            <person name="Schleper C."/>
            <person name="Guy L."/>
            <person name="Ettema T.J."/>
        </authorList>
    </citation>
    <scope>NUCLEOTIDE SEQUENCE</scope>
</reference>
<dbReference type="PANTHER" id="PTHR12358">
    <property type="entry name" value="SPHINGOSINE KINASE"/>
    <property type="match status" value="1"/>
</dbReference>
<evidence type="ECO:0000256" key="1">
    <source>
        <dbReference type="ARBA" id="ARBA00022679"/>
    </source>
</evidence>
<dbReference type="InterPro" id="IPR017438">
    <property type="entry name" value="ATP-NAD_kinase_N"/>
</dbReference>
<name>A0A0F9CVF4_9ZZZZ</name>
<keyword evidence="3" id="KW-0418">Kinase</keyword>
<dbReference type="PANTHER" id="PTHR12358:SF106">
    <property type="entry name" value="LIPID KINASE YEGS"/>
    <property type="match status" value="1"/>
</dbReference>